<sequence>MASPGAVLLSEWTKIKTVRSTVVTLLIAFVVTVGLGAVVCLVANSQWNTMSDKDKLTFDPVSTAFSGILLGQLALIVFAVLVVGNEYSSGMIRVTLAAVPQRGTLLLAKAAVVVALALPVSLVTSFVTFFLGQALLGDHGTSLGDPHVLRAVLGLALYMTFIALLSLGVGFMLRKPVLSLGLLMPFFFLISPILSAVPKVKSVAHYFPDSAGSQMVSVVGSSDIPYGPVTAFFVCLAWALVCLVGGWSLLKRRDA</sequence>
<name>A0ABV6VEM8_9ACTN</name>
<dbReference type="PANTHER" id="PTHR37305:SF1">
    <property type="entry name" value="MEMBRANE PROTEIN"/>
    <property type="match status" value="1"/>
</dbReference>
<dbReference type="Proteomes" id="UP001592582">
    <property type="component" value="Unassembled WGS sequence"/>
</dbReference>
<dbReference type="EMBL" id="JBHEZX010000010">
    <property type="protein sequence ID" value="MFC1412179.1"/>
    <property type="molecule type" value="Genomic_DNA"/>
</dbReference>
<organism evidence="1 2">
    <name type="scientific">Streptacidiphilus alkalitolerans</name>
    <dbReference type="NCBI Taxonomy" id="3342712"/>
    <lineage>
        <taxon>Bacteria</taxon>
        <taxon>Bacillati</taxon>
        <taxon>Actinomycetota</taxon>
        <taxon>Actinomycetes</taxon>
        <taxon>Kitasatosporales</taxon>
        <taxon>Streptomycetaceae</taxon>
        <taxon>Streptacidiphilus</taxon>
    </lineage>
</organism>
<protein>
    <submittedName>
        <fullName evidence="1">ABC transporter permease</fullName>
    </submittedName>
</protein>
<dbReference type="PANTHER" id="PTHR37305">
    <property type="entry name" value="INTEGRAL MEMBRANE PROTEIN-RELATED"/>
    <property type="match status" value="1"/>
</dbReference>
<accession>A0ABV6VEM8</accession>
<proteinExistence type="predicted"/>
<evidence type="ECO:0000313" key="1">
    <source>
        <dbReference type="EMBL" id="MFC1412179.1"/>
    </source>
</evidence>
<gene>
    <name evidence="1" type="ORF">ACEZDG_23205</name>
</gene>
<keyword evidence="2" id="KW-1185">Reference proteome</keyword>
<reference evidence="1 2" key="1">
    <citation type="submission" date="2024-09" db="EMBL/GenBank/DDBJ databases">
        <authorList>
            <person name="Lee S.D."/>
        </authorList>
    </citation>
    <scope>NUCLEOTIDE SEQUENCE [LARGE SCALE GENOMIC DNA]</scope>
    <source>
        <strain evidence="1 2">N1-1</strain>
    </source>
</reference>
<dbReference type="Pfam" id="PF12730">
    <property type="entry name" value="ABC2_membrane_4"/>
    <property type="match status" value="1"/>
</dbReference>
<comment type="caution">
    <text evidence="1">The sequence shown here is derived from an EMBL/GenBank/DDBJ whole genome shotgun (WGS) entry which is preliminary data.</text>
</comment>
<evidence type="ECO:0000313" key="2">
    <source>
        <dbReference type="Proteomes" id="UP001592582"/>
    </source>
</evidence>